<dbReference type="PANTHER" id="PTHR33048:SF134">
    <property type="entry name" value="INTEGRAL MEMBRANE PROTEIN"/>
    <property type="match status" value="1"/>
</dbReference>
<sequence length="316" mass="34765">MTLYPPSTTIPVYAVFTGVGIALTSLRFWVRLCYSPQPYPRRNKLYLDDYFILLGLLVVCACTGIQFYNAIHGGSGEAISDKAHMAAVLVELKVDFSMIVIEKIAFGAIKLSLLFLYRRIFGFCWPSFRHLNNALIWIIALWSLSFFFADLLLCGAHPELQVGLDQALARDGCGDKGALLIAFAATSVLTDLMVLALPLPYIWRLPLRRTKKVMASVVFLLGGISVLAGVLRLTFLSVAYPTGRLNFGYKAPPRDKTPIVLLAFNPTFWVMVEMCMGVWAANLPVLAPLVRGMNERYRGGSVSQKASSSGDTGAVV</sequence>
<dbReference type="PANTHER" id="PTHR33048">
    <property type="entry name" value="PTH11-LIKE INTEGRAL MEMBRANE PROTEIN (AFU_ORTHOLOGUE AFUA_5G11245)"/>
    <property type="match status" value="1"/>
</dbReference>
<evidence type="ECO:0000256" key="3">
    <source>
        <dbReference type="ARBA" id="ARBA00022989"/>
    </source>
</evidence>
<evidence type="ECO:0000256" key="6">
    <source>
        <dbReference type="SAM" id="Phobius"/>
    </source>
</evidence>
<keyword evidence="4 6" id="KW-0472">Membrane</keyword>
<evidence type="ECO:0000256" key="4">
    <source>
        <dbReference type="ARBA" id="ARBA00023136"/>
    </source>
</evidence>
<accession>A0AAE0K1M5</accession>
<dbReference type="InterPro" id="IPR049326">
    <property type="entry name" value="Rhodopsin_dom_fungi"/>
</dbReference>
<feature type="transmembrane region" description="Helical" evidence="6">
    <location>
        <begin position="136"/>
        <end position="158"/>
    </location>
</feature>
<feature type="transmembrane region" description="Helical" evidence="6">
    <location>
        <begin position="178"/>
        <end position="203"/>
    </location>
</feature>
<reference evidence="8" key="1">
    <citation type="journal article" date="2023" name="Mol. Phylogenet. Evol.">
        <title>Genome-scale phylogeny and comparative genomics of the fungal order Sordariales.</title>
        <authorList>
            <person name="Hensen N."/>
            <person name="Bonometti L."/>
            <person name="Westerberg I."/>
            <person name="Brannstrom I.O."/>
            <person name="Guillou S."/>
            <person name="Cros-Aarteil S."/>
            <person name="Calhoun S."/>
            <person name="Haridas S."/>
            <person name="Kuo A."/>
            <person name="Mondo S."/>
            <person name="Pangilinan J."/>
            <person name="Riley R."/>
            <person name="LaButti K."/>
            <person name="Andreopoulos B."/>
            <person name="Lipzen A."/>
            <person name="Chen C."/>
            <person name="Yan M."/>
            <person name="Daum C."/>
            <person name="Ng V."/>
            <person name="Clum A."/>
            <person name="Steindorff A."/>
            <person name="Ohm R.A."/>
            <person name="Martin F."/>
            <person name="Silar P."/>
            <person name="Natvig D.O."/>
            <person name="Lalanne C."/>
            <person name="Gautier V."/>
            <person name="Ament-Velasquez S.L."/>
            <person name="Kruys A."/>
            <person name="Hutchinson M.I."/>
            <person name="Powell A.J."/>
            <person name="Barry K."/>
            <person name="Miller A.N."/>
            <person name="Grigoriev I.V."/>
            <person name="Debuchy R."/>
            <person name="Gladieux P."/>
            <person name="Hiltunen Thoren M."/>
            <person name="Johannesson H."/>
        </authorList>
    </citation>
    <scope>NUCLEOTIDE SEQUENCE</scope>
    <source>
        <strain evidence="8">CBS 232.78</strain>
    </source>
</reference>
<dbReference type="Pfam" id="PF20684">
    <property type="entry name" value="Fung_rhodopsin"/>
    <property type="match status" value="1"/>
</dbReference>
<dbReference type="AlphaFoldDB" id="A0AAE0K1M5"/>
<feature type="transmembrane region" description="Helical" evidence="6">
    <location>
        <begin position="50"/>
        <end position="71"/>
    </location>
</feature>
<comment type="similarity">
    <text evidence="5">Belongs to the SAT4 family.</text>
</comment>
<keyword evidence="3 6" id="KW-1133">Transmembrane helix</keyword>
<evidence type="ECO:0000313" key="8">
    <source>
        <dbReference type="EMBL" id="KAK3368418.1"/>
    </source>
</evidence>
<dbReference type="EMBL" id="JAULSW010000010">
    <property type="protein sequence ID" value="KAK3368418.1"/>
    <property type="molecule type" value="Genomic_DNA"/>
</dbReference>
<comment type="subcellular location">
    <subcellularLocation>
        <location evidence="1">Membrane</location>
        <topology evidence="1">Multi-pass membrane protein</topology>
    </subcellularLocation>
</comment>
<dbReference type="InterPro" id="IPR052337">
    <property type="entry name" value="SAT4-like"/>
</dbReference>
<feature type="transmembrane region" description="Helical" evidence="6">
    <location>
        <begin position="268"/>
        <end position="290"/>
    </location>
</feature>
<evidence type="ECO:0000259" key="7">
    <source>
        <dbReference type="Pfam" id="PF20684"/>
    </source>
</evidence>
<organism evidence="8 9">
    <name type="scientific">Podospora didyma</name>
    <dbReference type="NCBI Taxonomy" id="330526"/>
    <lineage>
        <taxon>Eukaryota</taxon>
        <taxon>Fungi</taxon>
        <taxon>Dikarya</taxon>
        <taxon>Ascomycota</taxon>
        <taxon>Pezizomycotina</taxon>
        <taxon>Sordariomycetes</taxon>
        <taxon>Sordariomycetidae</taxon>
        <taxon>Sordariales</taxon>
        <taxon>Podosporaceae</taxon>
        <taxon>Podospora</taxon>
    </lineage>
</organism>
<feature type="transmembrane region" description="Helical" evidence="6">
    <location>
        <begin position="215"/>
        <end position="240"/>
    </location>
</feature>
<dbReference type="Proteomes" id="UP001285441">
    <property type="component" value="Unassembled WGS sequence"/>
</dbReference>
<keyword evidence="9" id="KW-1185">Reference proteome</keyword>
<reference evidence="8" key="2">
    <citation type="submission" date="2023-06" db="EMBL/GenBank/DDBJ databases">
        <authorList>
            <consortium name="Lawrence Berkeley National Laboratory"/>
            <person name="Haridas S."/>
            <person name="Hensen N."/>
            <person name="Bonometti L."/>
            <person name="Westerberg I."/>
            <person name="Brannstrom I.O."/>
            <person name="Guillou S."/>
            <person name="Cros-Aarteil S."/>
            <person name="Calhoun S."/>
            <person name="Kuo A."/>
            <person name="Mondo S."/>
            <person name="Pangilinan J."/>
            <person name="Riley R."/>
            <person name="LaButti K."/>
            <person name="Andreopoulos B."/>
            <person name="Lipzen A."/>
            <person name="Chen C."/>
            <person name="Yanf M."/>
            <person name="Daum C."/>
            <person name="Ng V."/>
            <person name="Clum A."/>
            <person name="Steindorff A."/>
            <person name="Ohm R."/>
            <person name="Martin F."/>
            <person name="Silar P."/>
            <person name="Natvig D."/>
            <person name="Lalanne C."/>
            <person name="Gautier V."/>
            <person name="Ament-velasquez S.L."/>
            <person name="Kruys A."/>
            <person name="Hutchinson M.I."/>
            <person name="Powell A.J."/>
            <person name="Barry K."/>
            <person name="Miller A.N."/>
            <person name="Grigoriev I.V."/>
            <person name="Debuchy R."/>
            <person name="Gladieux P."/>
            <person name="Thoren M.H."/>
            <person name="Johannesson H."/>
        </authorList>
    </citation>
    <scope>NUCLEOTIDE SEQUENCE</scope>
    <source>
        <strain evidence="8">CBS 232.78</strain>
    </source>
</reference>
<dbReference type="GO" id="GO:0016020">
    <property type="term" value="C:membrane"/>
    <property type="evidence" value="ECO:0007669"/>
    <property type="project" value="UniProtKB-SubCell"/>
</dbReference>
<feature type="transmembrane region" description="Helical" evidence="6">
    <location>
        <begin position="12"/>
        <end position="30"/>
    </location>
</feature>
<protein>
    <recommendedName>
        <fullName evidence="7">Rhodopsin domain-containing protein</fullName>
    </recommendedName>
</protein>
<feature type="domain" description="Rhodopsin" evidence="7">
    <location>
        <begin position="41"/>
        <end position="291"/>
    </location>
</feature>
<proteinExistence type="inferred from homology"/>
<keyword evidence="2 6" id="KW-0812">Transmembrane</keyword>
<feature type="transmembrane region" description="Helical" evidence="6">
    <location>
        <begin position="96"/>
        <end position="116"/>
    </location>
</feature>
<name>A0AAE0K1M5_9PEZI</name>
<evidence type="ECO:0000256" key="5">
    <source>
        <dbReference type="ARBA" id="ARBA00038359"/>
    </source>
</evidence>
<gene>
    <name evidence="8" type="ORF">B0H63DRAFT_76076</name>
</gene>
<comment type="caution">
    <text evidence="8">The sequence shown here is derived from an EMBL/GenBank/DDBJ whole genome shotgun (WGS) entry which is preliminary data.</text>
</comment>
<evidence type="ECO:0000256" key="2">
    <source>
        <dbReference type="ARBA" id="ARBA00022692"/>
    </source>
</evidence>
<evidence type="ECO:0000313" key="9">
    <source>
        <dbReference type="Proteomes" id="UP001285441"/>
    </source>
</evidence>
<evidence type="ECO:0000256" key="1">
    <source>
        <dbReference type="ARBA" id="ARBA00004141"/>
    </source>
</evidence>